<dbReference type="SUPFAM" id="SSF52096">
    <property type="entry name" value="ClpP/crotonase"/>
    <property type="match status" value="1"/>
</dbReference>
<evidence type="ECO:0000313" key="8">
    <source>
        <dbReference type="Proteomes" id="UP000016860"/>
    </source>
</evidence>
<dbReference type="PANTHER" id="PTHR10381">
    <property type="entry name" value="ATP-DEPENDENT CLP PROTEASE PROTEOLYTIC SUBUNIT"/>
    <property type="match status" value="1"/>
</dbReference>
<evidence type="ECO:0000256" key="4">
    <source>
        <dbReference type="ARBA" id="ARBA00022801"/>
    </source>
</evidence>
<keyword evidence="2" id="KW-0963">Cytoplasm</keyword>
<keyword evidence="4" id="KW-0378">Hydrolase</keyword>
<dbReference type="GO" id="GO:0004176">
    <property type="term" value="F:ATP-dependent peptidase activity"/>
    <property type="evidence" value="ECO:0007669"/>
    <property type="project" value="InterPro"/>
</dbReference>
<dbReference type="RefSeq" id="WP_020815287.1">
    <property type="nucleotide sequence ID" value="NZ_ATAY01000028.1"/>
</dbReference>
<proteinExistence type="inferred from homology"/>
<sequence length="244" mass="27462">MPKLELLNKDKRTGKEKVCGNLEIKNQSNDLSELFIYGDIMNYKWDESDVVPQDIADFLKELDGKSKLNIYINSGGGSVFAGLAIYNQLKRHRAEKTVYVDGVAASIASVIAMCGQRIIIPSNAFLMIHKAWSLSVGNANDFRKAAEDLERIDEGILNIYKENLADGVDIENIKELVNAETWLTGEEASKYFNVEVVEESKAAACASDYFSKYKNSPKDLNTQQKQNEREDIEKQKLLLEIDLI</sequence>
<dbReference type="EMBL" id="ATAY01000028">
    <property type="protein sequence ID" value="EPR12319.1"/>
    <property type="molecule type" value="Genomic_DNA"/>
</dbReference>
<dbReference type="CDD" id="cd07016">
    <property type="entry name" value="S14_ClpP_1"/>
    <property type="match status" value="1"/>
</dbReference>
<dbReference type="PANTHER" id="PTHR10381:SF70">
    <property type="entry name" value="ATP-DEPENDENT CLP PROTEASE PROTEOLYTIC SUBUNIT"/>
    <property type="match status" value="1"/>
</dbReference>
<evidence type="ECO:0000313" key="7">
    <source>
        <dbReference type="EMBL" id="EPR12319.1"/>
    </source>
</evidence>
<evidence type="ECO:0000256" key="2">
    <source>
        <dbReference type="ARBA" id="ARBA00022490"/>
    </source>
</evidence>
<evidence type="ECO:0000256" key="3">
    <source>
        <dbReference type="ARBA" id="ARBA00022670"/>
    </source>
</evidence>
<dbReference type="PATRIC" id="fig|1330534.3.peg.1732"/>
<dbReference type="OrthoDB" id="9806592at2"/>
<keyword evidence="3 7" id="KW-0645">Protease</keyword>
<dbReference type="NCBIfam" id="NF045542">
    <property type="entry name" value="Clp_rel_HeadMat"/>
    <property type="match status" value="1"/>
</dbReference>
<dbReference type="STRING" id="1330534.L323_08710"/>
<organism evidence="7 8">
    <name type="scientific">Ruminiclostridium papyrosolvens C7</name>
    <dbReference type="NCBI Taxonomy" id="1330534"/>
    <lineage>
        <taxon>Bacteria</taxon>
        <taxon>Bacillati</taxon>
        <taxon>Bacillota</taxon>
        <taxon>Clostridia</taxon>
        <taxon>Eubacteriales</taxon>
        <taxon>Oscillospiraceae</taxon>
        <taxon>Ruminiclostridium</taxon>
    </lineage>
</organism>
<evidence type="ECO:0000256" key="6">
    <source>
        <dbReference type="RuleBase" id="RU003567"/>
    </source>
</evidence>
<dbReference type="InterPro" id="IPR029045">
    <property type="entry name" value="ClpP/crotonase-like_dom_sf"/>
</dbReference>
<dbReference type="Pfam" id="PF00574">
    <property type="entry name" value="CLP_protease"/>
    <property type="match status" value="1"/>
</dbReference>
<dbReference type="Proteomes" id="UP000016860">
    <property type="component" value="Unassembled WGS sequence"/>
</dbReference>
<dbReference type="GO" id="GO:0009368">
    <property type="term" value="C:endopeptidase Clp complex"/>
    <property type="evidence" value="ECO:0007669"/>
    <property type="project" value="TreeGrafter"/>
</dbReference>
<comment type="caution">
    <text evidence="7">The sequence shown here is derived from an EMBL/GenBank/DDBJ whole genome shotgun (WGS) entry which is preliminary data.</text>
</comment>
<name>U4R2F7_9FIRM</name>
<dbReference type="PRINTS" id="PR00127">
    <property type="entry name" value="CLPPROTEASEP"/>
</dbReference>
<gene>
    <name evidence="7" type="ORF">L323_08710</name>
</gene>
<accession>U4R2F7</accession>
<dbReference type="GO" id="GO:0006515">
    <property type="term" value="P:protein quality control for misfolded or incompletely synthesized proteins"/>
    <property type="evidence" value="ECO:0007669"/>
    <property type="project" value="TreeGrafter"/>
</dbReference>
<dbReference type="InterPro" id="IPR023562">
    <property type="entry name" value="ClpP/TepA"/>
</dbReference>
<reference evidence="7 8" key="1">
    <citation type="journal article" date="2013" name="Genome Announc.">
        <title>Draft Genome Sequence of the Cellulolytic Bacterium Clostridium papyrosolvens C7 (ATCC 700395).</title>
        <authorList>
            <person name="Zepeda V."/>
            <person name="Dassa B."/>
            <person name="Borovok I."/>
            <person name="Lamed R."/>
            <person name="Bayer E.A."/>
            <person name="Cate J.H."/>
        </authorList>
    </citation>
    <scope>NUCLEOTIDE SEQUENCE [LARGE SCALE GENOMIC DNA]</scope>
    <source>
        <strain evidence="7 8">C7</strain>
    </source>
</reference>
<dbReference type="InterPro" id="IPR001907">
    <property type="entry name" value="ClpP"/>
</dbReference>
<dbReference type="GO" id="GO:0004252">
    <property type="term" value="F:serine-type endopeptidase activity"/>
    <property type="evidence" value="ECO:0007669"/>
    <property type="project" value="InterPro"/>
</dbReference>
<evidence type="ECO:0000256" key="1">
    <source>
        <dbReference type="ARBA" id="ARBA00007039"/>
    </source>
</evidence>
<comment type="similarity">
    <text evidence="1 6">Belongs to the peptidase S14 family.</text>
</comment>
<evidence type="ECO:0000256" key="5">
    <source>
        <dbReference type="ARBA" id="ARBA00022825"/>
    </source>
</evidence>
<keyword evidence="5" id="KW-0720">Serine protease</keyword>
<protein>
    <recommendedName>
        <fullName evidence="6">ATP-dependent Clp protease proteolytic subunit</fullName>
    </recommendedName>
</protein>
<dbReference type="GO" id="GO:0051117">
    <property type="term" value="F:ATPase binding"/>
    <property type="evidence" value="ECO:0007669"/>
    <property type="project" value="TreeGrafter"/>
</dbReference>
<dbReference type="AlphaFoldDB" id="U4R2F7"/>
<dbReference type="Gene3D" id="3.90.226.10">
    <property type="entry name" value="2-enoyl-CoA Hydratase, Chain A, domain 1"/>
    <property type="match status" value="1"/>
</dbReference>